<feature type="transmembrane region" description="Helical" evidence="1">
    <location>
        <begin position="119"/>
        <end position="150"/>
    </location>
</feature>
<dbReference type="Pfam" id="PF02698">
    <property type="entry name" value="DUF218"/>
    <property type="match status" value="1"/>
</dbReference>
<evidence type="ECO:0000313" key="3">
    <source>
        <dbReference type="EMBL" id="MBP2318870.1"/>
    </source>
</evidence>
<dbReference type="InterPro" id="IPR014729">
    <property type="entry name" value="Rossmann-like_a/b/a_fold"/>
</dbReference>
<comment type="caution">
    <text evidence="3">The sequence shown here is derived from an EMBL/GenBank/DDBJ whole genome shotgun (WGS) entry which is preliminary data.</text>
</comment>
<dbReference type="RefSeq" id="WP_342591454.1">
    <property type="nucleotide sequence ID" value="NZ_JAGINX010000001.1"/>
</dbReference>
<feature type="transmembrane region" description="Helical" evidence="1">
    <location>
        <begin position="317"/>
        <end position="339"/>
    </location>
</feature>
<feature type="transmembrane region" description="Helical" evidence="1">
    <location>
        <begin position="28"/>
        <end position="47"/>
    </location>
</feature>
<dbReference type="CDD" id="cd06259">
    <property type="entry name" value="YdcF-like"/>
    <property type="match status" value="1"/>
</dbReference>
<dbReference type="InterPro" id="IPR003848">
    <property type="entry name" value="DUF218"/>
</dbReference>
<evidence type="ECO:0000256" key="1">
    <source>
        <dbReference type="SAM" id="Phobius"/>
    </source>
</evidence>
<keyword evidence="4" id="KW-1185">Reference proteome</keyword>
<sequence>MILLGLGLLSLLLYVVFRRQDRRMLRNGVALVVGVLLVLAGTLDLLWEEIPALQWLLAKAILLALAGMLLLGVFLIVNGITMARREGRSLGNLLSLLAGLGIFVSPLAVINLLNAGTHLAVVTVPLAVLIFFGVGYLGLVFLIFLTYAVIYGRTRNKTRPAAVVVLGSQLIEGRVPPLLASRLDRALDIYRQTPEPKPLLIPSGGQGEDESRSEGEGMAEYLIDHGADPSHIIAETRAANTEQNLRFSVPIYDDAVRRGAAQPGPLLVATSNYHVLRAALLARRLKLDAEVVGARTAGYYVPSAFLREFAAILRGHVFLHALLFAPFIALAVYFFVIFLG</sequence>
<proteinExistence type="predicted"/>
<feature type="domain" description="DUF218" evidence="2">
    <location>
        <begin position="162"/>
        <end position="309"/>
    </location>
</feature>
<keyword evidence="1" id="KW-0472">Membrane</keyword>
<feature type="transmembrane region" description="Helical" evidence="1">
    <location>
        <begin position="89"/>
        <end position="113"/>
    </location>
</feature>
<protein>
    <submittedName>
        <fullName evidence="3">Uncharacterized SAM-binding protein YcdF (DUF218 family)</fullName>
    </submittedName>
</protein>
<name>A0ABS4T347_9MICC</name>
<dbReference type="Proteomes" id="UP001519331">
    <property type="component" value="Unassembled WGS sequence"/>
</dbReference>
<evidence type="ECO:0000313" key="4">
    <source>
        <dbReference type="Proteomes" id="UP001519331"/>
    </source>
</evidence>
<dbReference type="InterPro" id="IPR051599">
    <property type="entry name" value="Cell_Envelope_Assoc"/>
</dbReference>
<feature type="transmembrane region" description="Helical" evidence="1">
    <location>
        <begin position="53"/>
        <end position="77"/>
    </location>
</feature>
<accession>A0ABS4T347</accession>
<dbReference type="EMBL" id="JAGINX010000001">
    <property type="protein sequence ID" value="MBP2318870.1"/>
    <property type="molecule type" value="Genomic_DNA"/>
</dbReference>
<reference evidence="3 4" key="1">
    <citation type="submission" date="2021-03" db="EMBL/GenBank/DDBJ databases">
        <title>Sequencing the genomes of 1000 actinobacteria strains.</title>
        <authorList>
            <person name="Klenk H.-P."/>
        </authorList>
    </citation>
    <scope>NUCLEOTIDE SEQUENCE [LARGE SCALE GENOMIC DNA]</scope>
    <source>
        <strain evidence="3 4">DSM 12544</strain>
    </source>
</reference>
<gene>
    <name evidence="3" type="ORF">JOF45_001889</name>
</gene>
<keyword evidence="1" id="KW-0812">Transmembrane</keyword>
<dbReference type="PANTHER" id="PTHR30336:SF18">
    <property type="entry name" value="MEMBRANE PROTEIN"/>
    <property type="match status" value="1"/>
</dbReference>
<dbReference type="PANTHER" id="PTHR30336">
    <property type="entry name" value="INNER MEMBRANE PROTEIN, PROBABLE PERMEASE"/>
    <property type="match status" value="1"/>
</dbReference>
<dbReference type="Gene3D" id="3.40.50.620">
    <property type="entry name" value="HUPs"/>
    <property type="match status" value="1"/>
</dbReference>
<organism evidence="3 4">
    <name type="scientific">Nesterenkonia lacusekhoensis</name>
    <dbReference type="NCBI Taxonomy" id="150832"/>
    <lineage>
        <taxon>Bacteria</taxon>
        <taxon>Bacillati</taxon>
        <taxon>Actinomycetota</taxon>
        <taxon>Actinomycetes</taxon>
        <taxon>Micrococcales</taxon>
        <taxon>Micrococcaceae</taxon>
        <taxon>Nesterenkonia</taxon>
    </lineage>
</organism>
<keyword evidence="1" id="KW-1133">Transmembrane helix</keyword>
<evidence type="ECO:0000259" key="2">
    <source>
        <dbReference type="Pfam" id="PF02698"/>
    </source>
</evidence>